<dbReference type="RefSeq" id="WP_033678780.1">
    <property type="nucleotide sequence ID" value="NZ_JOTM01000052.1"/>
</dbReference>
<protein>
    <recommendedName>
        <fullName evidence="1">TraD/TraG TraM recognition site domain-containing protein</fullName>
    </recommendedName>
</protein>
<dbReference type="AlphaFoldDB" id="A0A073K3H6"/>
<dbReference type="EMBL" id="JOTM01000052">
    <property type="protein sequence ID" value="KEK21859.1"/>
    <property type="molecule type" value="Genomic_DNA"/>
</dbReference>
<feature type="domain" description="TraD/TraG TraM recognition site" evidence="1">
    <location>
        <begin position="139"/>
        <end position="190"/>
    </location>
</feature>
<dbReference type="InterPro" id="IPR032689">
    <property type="entry name" value="TraG-D_C"/>
</dbReference>
<evidence type="ECO:0000313" key="3">
    <source>
        <dbReference type="Proteomes" id="UP000027778"/>
    </source>
</evidence>
<organism evidence="2 3">
    <name type="scientific">Bacillus gaemokensis</name>
    <dbReference type="NCBI Taxonomy" id="574375"/>
    <lineage>
        <taxon>Bacteria</taxon>
        <taxon>Bacillati</taxon>
        <taxon>Bacillota</taxon>
        <taxon>Bacilli</taxon>
        <taxon>Bacillales</taxon>
        <taxon>Bacillaceae</taxon>
        <taxon>Bacillus</taxon>
        <taxon>Bacillus cereus group</taxon>
    </lineage>
</organism>
<dbReference type="STRING" id="574375.AZF08_21965"/>
<accession>A0A073K3H6</accession>
<dbReference type="eggNOG" id="ENOG5030ECG">
    <property type="taxonomic scope" value="Bacteria"/>
</dbReference>
<dbReference type="Pfam" id="PF12696">
    <property type="entry name" value="TraG-D_C"/>
    <property type="match status" value="1"/>
</dbReference>
<dbReference type="OrthoDB" id="2912858at2"/>
<dbReference type="Gene3D" id="3.40.50.300">
    <property type="entry name" value="P-loop containing nucleotide triphosphate hydrolases"/>
    <property type="match status" value="1"/>
</dbReference>
<name>A0A073K3H6_9BACI</name>
<reference evidence="2 3" key="1">
    <citation type="submission" date="2014-06" db="EMBL/GenBank/DDBJ databases">
        <title>Draft genome sequence of Bacillus gaemokensis JCM 15801 (MCCC 1A00707).</title>
        <authorList>
            <person name="Lai Q."/>
            <person name="Liu Y."/>
            <person name="Shao Z."/>
        </authorList>
    </citation>
    <scope>NUCLEOTIDE SEQUENCE [LARGE SCALE GENOMIC DNA]</scope>
    <source>
        <strain evidence="2 3">JCM 15801</strain>
    </source>
</reference>
<dbReference type="InterPro" id="IPR027417">
    <property type="entry name" value="P-loop_NTPase"/>
</dbReference>
<evidence type="ECO:0000313" key="2">
    <source>
        <dbReference type="EMBL" id="KEK21859.1"/>
    </source>
</evidence>
<dbReference type="Proteomes" id="UP000027778">
    <property type="component" value="Unassembled WGS sequence"/>
</dbReference>
<sequence>MLGVAKKYTKVIRALREMNEGERVAGVIKARFGAYKSVIEGIKETKDDIIFIFDPKGIFYEDTYKEKREQGYHILKHDLLAGYESLQLDVNQKAVVYISVETERSTYQDRGEALSGFLQYLTECKNIRPIHLVFYQYDLYPIPHMEQFLKESATYHIQHSIVVESQSALQHIYGKEAAQRIITSYNTTILA</sequence>
<gene>
    <name evidence="2" type="ORF">BAGA_24640</name>
</gene>
<keyword evidence="3" id="KW-1185">Reference proteome</keyword>
<comment type="caution">
    <text evidence="2">The sequence shown here is derived from an EMBL/GenBank/DDBJ whole genome shotgun (WGS) entry which is preliminary data.</text>
</comment>
<proteinExistence type="predicted"/>
<evidence type="ECO:0000259" key="1">
    <source>
        <dbReference type="Pfam" id="PF12696"/>
    </source>
</evidence>